<comment type="similarity">
    <text evidence="2 13">Belongs to the class-I aminoacyl-tRNA synthetase family.</text>
</comment>
<gene>
    <name evidence="13 15" type="primary">cysS</name>
    <name evidence="15" type="ORF">QNJ86_08000</name>
</gene>
<dbReference type="Pfam" id="PF23493">
    <property type="entry name" value="CysS_C"/>
    <property type="match status" value="1"/>
</dbReference>
<evidence type="ECO:0000256" key="5">
    <source>
        <dbReference type="ARBA" id="ARBA00022598"/>
    </source>
</evidence>
<organism evidence="15 16">
    <name type="scientific">Gordonibacter faecis</name>
    <dbReference type="NCBI Taxonomy" id="3047475"/>
    <lineage>
        <taxon>Bacteria</taxon>
        <taxon>Bacillati</taxon>
        <taxon>Actinomycetota</taxon>
        <taxon>Coriobacteriia</taxon>
        <taxon>Eggerthellales</taxon>
        <taxon>Eggerthellaceae</taxon>
        <taxon>Gordonibacter</taxon>
    </lineage>
</organism>
<dbReference type="InterPro" id="IPR015273">
    <property type="entry name" value="Cys-tRNA-synt_Ia_DALR"/>
</dbReference>
<dbReference type="CDD" id="cd00672">
    <property type="entry name" value="CysRS_core"/>
    <property type="match status" value="1"/>
</dbReference>
<evidence type="ECO:0000259" key="14">
    <source>
        <dbReference type="SMART" id="SM00840"/>
    </source>
</evidence>
<feature type="binding site" evidence="13">
    <location>
        <position position="243"/>
    </location>
    <ligand>
        <name>Zn(2+)</name>
        <dbReference type="ChEBI" id="CHEBI:29105"/>
    </ligand>
</feature>
<evidence type="ECO:0000256" key="6">
    <source>
        <dbReference type="ARBA" id="ARBA00022723"/>
    </source>
</evidence>
<keyword evidence="9 13" id="KW-0067">ATP-binding</keyword>
<evidence type="ECO:0000256" key="7">
    <source>
        <dbReference type="ARBA" id="ARBA00022741"/>
    </source>
</evidence>
<dbReference type="SUPFAM" id="SSF47323">
    <property type="entry name" value="Anticodon-binding domain of a subclass of class I aminoacyl-tRNA synthetases"/>
    <property type="match status" value="1"/>
</dbReference>
<comment type="cofactor">
    <cofactor evidence="13">
        <name>Zn(2+)</name>
        <dbReference type="ChEBI" id="CHEBI:29105"/>
    </cofactor>
    <text evidence="13">Binds 1 zinc ion per subunit.</text>
</comment>
<evidence type="ECO:0000256" key="12">
    <source>
        <dbReference type="ARBA" id="ARBA00047398"/>
    </source>
</evidence>
<feature type="short sequence motif" description="'HIGH' region" evidence="13">
    <location>
        <begin position="30"/>
        <end position="40"/>
    </location>
</feature>
<feature type="binding site" evidence="13">
    <location>
        <position position="274"/>
    </location>
    <ligand>
        <name>ATP</name>
        <dbReference type="ChEBI" id="CHEBI:30616"/>
    </ligand>
</feature>
<reference evidence="15 16" key="1">
    <citation type="submission" date="2023-05" db="EMBL/GenBank/DDBJ databases">
        <title>Gordonibacter KGMB12511T sp. nov., isolated from faeces of healthy Korean.</title>
        <authorList>
            <person name="Kim H.S."/>
            <person name="Kim J.-S."/>
            <person name="Suh M.K."/>
            <person name="Eom M.K."/>
            <person name="Do H.E."/>
            <person name="Lee J.-S."/>
        </authorList>
    </citation>
    <scope>NUCLEOTIDE SEQUENCE [LARGE SCALE GENOMIC DNA]</scope>
    <source>
        <strain evidence="15 16">KGMB12511</strain>
    </source>
</reference>
<dbReference type="InterPro" id="IPR014729">
    <property type="entry name" value="Rossmann-like_a/b/a_fold"/>
</dbReference>
<dbReference type="Gene3D" id="1.20.120.1910">
    <property type="entry name" value="Cysteine-tRNA ligase, C-terminal anti-codon recognition domain"/>
    <property type="match status" value="1"/>
</dbReference>
<keyword evidence="8 13" id="KW-0862">Zinc</keyword>
<dbReference type="PRINTS" id="PR00983">
    <property type="entry name" value="TRNASYNTHCYS"/>
</dbReference>
<keyword evidence="6 13" id="KW-0479">Metal-binding</keyword>
<accession>A0ABT7DMI2</accession>
<name>A0ABT7DMI2_9ACTN</name>
<dbReference type="InterPro" id="IPR024909">
    <property type="entry name" value="Cys-tRNA/MSH_ligase"/>
</dbReference>
<dbReference type="SMART" id="SM00840">
    <property type="entry name" value="DALR_2"/>
    <property type="match status" value="1"/>
</dbReference>
<evidence type="ECO:0000256" key="9">
    <source>
        <dbReference type="ARBA" id="ARBA00022840"/>
    </source>
</evidence>
<dbReference type="GO" id="GO:0004817">
    <property type="term" value="F:cysteine-tRNA ligase activity"/>
    <property type="evidence" value="ECO:0007669"/>
    <property type="project" value="UniProtKB-EC"/>
</dbReference>
<comment type="subcellular location">
    <subcellularLocation>
        <location evidence="1 13">Cytoplasm</location>
    </subcellularLocation>
</comment>
<dbReference type="InterPro" id="IPR009080">
    <property type="entry name" value="tRNAsynth_Ia_anticodon-bd"/>
</dbReference>
<evidence type="ECO:0000256" key="4">
    <source>
        <dbReference type="ARBA" id="ARBA00022490"/>
    </source>
</evidence>
<keyword evidence="4 13" id="KW-0963">Cytoplasm</keyword>
<dbReference type="InterPro" id="IPR056411">
    <property type="entry name" value="CysS_C"/>
</dbReference>
<dbReference type="NCBIfam" id="TIGR00435">
    <property type="entry name" value="cysS"/>
    <property type="match status" value="1"/>
</dbReference>
<feature type="domain" description="Cysteinyl-tRNA synthetase class Ia DALR" evidence="14">
    <location>
        <begin position="360"/>
        <end position="427"/>
    </location>
</feature>
<protein>
    <recommendedName>
        <fullName evidence="13">Cysteine--tRNA ligase</fullName>
        <ecNumber evidence="13">6.1.1.16</ecNumber>
    </recommendedName>
    <alternativeName>
        <fullName evidence="13">Cysteinyl-tRNA synthetase</fullName>
        <shortName evidence="13">CysRS</shortName>
    </alternativeName>
</protein>
<dbReference type="EC" id="6.1.1.16" evidence="13"/>
<evidence type="ECO:0000256" key="10">
    <source>
        <dbReference type="ARBA" id="ARBA00022917"/>
    </source>
</evidence>
<sequence length="502" mass="55160">MIRLYDTKVREKVDLETLERGKVGMYVCGPTVYNRIHIGNARTFISFDVIRRYLMWRGFDVTFVQNVTDVDDKIINKANEEGRDAAEVAAEYTAAFIEDMRAAGVLDPDVRPKATEEIPAMIELIQELIDGGHAYDVDGDVYFAVRSYAAYGELSGRNVDEMESGHRELRADGKGVEDRKRDPLDFALWKAAKPGEPAWESPWGMGRPGWHIECSAMSRKYLGLPFDIHGGGADLVFPHHENERAQSEAACGCTFANHWMHGGMLQINSEKMSKSLGNFKLLHDVLEVTDPAVLRFLMLQTHYRSPLDFSDERLAEAGAALGRIKNAVKNLDWLLENAADIPSPLDVRALMERTRAVKMGFILAMDDDFNTCKALGEVFDFIADVNAQTAGKTVSITDVPALRDARGVIVELLGVFGIDVAAPEAGCGEGDDGYPAEVVNLAAELAGYEGCNTTEAVEALLAARTEARAAKDWGRADAVRDGLTDLGFVIEDTPQGPRVTLA</sequence>
<dbReference type="PANTHER" id="PTHR10890">
    <property type="entry name" value="CYSTEINYL-TRNA SYNTHETASE"/>
    <property type="match status" value="1"/>
</dbReference>
<evidence type="ECO:0000313" key="16">
    <source>
        <dbReference type="Proteomes" id="UP001232750"/>
    </source>
</evidence>
<dbReference type="Pfam" id="PF01406">
    <property type="entry name" value="tRNA-synt_1e"/>
    <property type="match status" value="1"/>
</dbReference>
<dbReference type="Proteomes" id="UP001232750">
    <property type="component" value="Unassembled WGS sequence"/>
</dbReference>
<evidence type="ECO:0000256" key="11">
    <source>
        <dbReference type="ARBA" id="ARBA00023146"/>
    </source>
</evidence>
<dbReference type="InterPro" id="IPR032678">
    <property type="entry name" value="tRNA-synt_1_cat_dom"/>
</dbReference>
<dbReference type="RefSeq" id="WP_283832086.1">
    <property type="nucleotide sequence ID" value="NZ_JASJEU010000014.1"/>
</dbReference>
<feature type="binding site" evidence="13">
    <location>
        <position position="28"/>
    </location>
    <ligand>
        <name>Zn(2+)</name>
        <dbReference type="ChEBI" id="CHEBI:29105"/>
    </ligand>
</feature>
<dbReference type="InterPro" id="IPR015803">
    <property type="entry name" value="Cys-tRNA-ligase"/>
</dbReference>
<keyword evidence="7 13" id="KW-0547">Nucleotide-binding</keyword>
<comment type="catalytic activity">
    <reaction evidence="12 13">
        <text>tRNA(Cys) + L-cysteine + ATP = L-cysteinyl-tRNA(Cys) + AMP + diphosphate</text>
        <dbReference type="Rhea" id="RHEA:17773"/>
        <dbReference type="Rhea" id="RHEA-COMP:9661"/>
        <dbReference type="Rhea" id="RHEA-COMP:9679"/>
        <dbReference type="ChEBI" id="CHEBI:30616"/>
        <dbReference type="ChEBI" id="CHEBI:33019"/>
        <dbReference type="ChEBI" id="CHEBI:35235"/>
        <dbReference type="ChEBI" id="CHEBI:78442"/>
        <dbReference type="ChEBI" id="CHEBI:78517"/>
        <dbReference type="ChEBI" id="CHEBI:456215"/>
        <dbReference type="EC" id="6.1.1.16"/>
    </reaction>
</comment>
<evidence type="ECO:0000313" key="15">
    <source>
        <dbReference type="EMBL" id="MDJ1650742.1"/>
    </source>
</evidence>
<dbReference type="Gene3D" id="3.40.50.620">
    <property type="entry name" value="HUPs"/>
    <property type="match status" value="1"/>
</dbReference>
<dbReference type="Pfam" id="PF09190">
    <property type="entry name" value="DALR_2"/>
    <property type="match status" value="1"/>
</dbReference>
<keyword evidence="10 13" id="KW-0648">Protein biosynthesis</keyword>
<evidence type="ECO:0000256" key="13">
    <source>
        <dbReference type="HAMAP-Rule" id="MF_00041"/>
    </source>
</evidence>
<feature type="binding site" evidence="13">
    <location>
        <position position="214"/>
    </location>
    <ligand>
        <name>Zn(2+)</name>
        <dbReference type="ChEBI" id="CHEBI:29105"/>
    </ligand>
</feature>
<keyword evidence="16" id="KW-1185">Reference proteome</keyword>
<comment type="subunit">
    <text evidence="3 13">Monomer.</text>
</comment>
<feature type="binding site" evidence="13">
    <location>
        <position position="239"/>
    </location>
    <ligand>
        <name>Zn(2+)</name>
        <dbReference type="ChEBI" id="CHEBI:29105"/>
    </ligand>
</feature>
<proteinExistence type="inferred from homology"/>
<dbReference type="HAMAP" id="MF_00041">
    <property type="entry name" value="Cys_tRNA_synth"/>
    <property type="match status" value="1"/>
</dbReference>
<evidence type="ECO:0000256" key="2">
    <source>
        <dbReference type="ARBA" id="ARBA00005594"/>
    </source>
</evidence>
<dbReference type="PANTHER" id="PTHR10890:SF3">
    <property type="entry name" value="CYSTEINE--TRNA LIGASE, CYTOPLASMIC"/>
    <property type="match status" value="1"/>
</dbReference>
<dbReference type="SUPFAM" id="SSF52374">
    <property type="entry name" value="Nucleotidylyl transferase"/>
    <property type="match status" value="1"/>
</dbReference>
<comment type="caution">
    <text evidence="15">The sequence shown here is derived from an EMBL/GenBank/DDBJ whole genome shotgun (WGS) entry which is preliminary data.</text>
</comment>
<keyword evidence="11 13" id="KW-0030">Aminoacyl-tRNA synthetase</keyword>
<evidence type="ECO:0000256" key="8">
    <source>
        <dbReference type="ARBA" id="ARBA00022833"/>
    </source>
</evidence>
<dbReference type="EMBL" id="JASJEU010000014">
    <property type="protein sequence ID" value="MDJ1650742.1"/>
    <property type="molecule type" value="Genomic_DNA"/>
</dbReference>
<feature type="short sequence motif" description="'KMSKS' region" evidence="13">
    <location>
        <begin position="271"/>
        <end position="275"/>
    </location>
</feature>
<evidence type="ECO:0000256" key="1">
    <source>
        <dbReference type="ARBA" id="ARBA00004496"/>
    </source>
</evidence>
<evidence type="ECO:0000256" key="3">
    <source>
        <dbReference type="ARBA" id="ARBA00011245"/>
    </source>
</evidence>
<keyword evidence="5 13" id="KW-0436">Ligase</keyword>